<evidence type="ECO:0000256" key="7">
    <source>
        <dbReference type="ARBA" id="ARBA00023027"/>
    </source>
</evidence>
<gene>
    <name evidence="9" type="ORF">UFOPK3444_00986</name>
</gene>
<protein>
    <recommendedName>
        <fullName evidence="3">NAD(+) synthase (glutamine-hydrolyzing)</fullName>
        <ecNumber evidence="3">6.3.5.1</ecNumber>
    </recommendedName>
</protein>
<evidence type="ECO:0000256" key="5">
    <source>
        <dbReference type="ARBA" id="ARBA00022741"/>
    </source>
</evidence>
<comment type="pathway">
    <text evidence="1">Cofactor biosynthesis; NAD(+) biosynthesis; NAD(+) from deamido-NAD(+) (L-Gln route): step 1/1.</text>
</comment>
<dbReference type="InterPro" id="IPR003694">
    <property type="entry name" value="NAD_synthase"/>
</dbReference>
<dbReference type="PIRSF" id="PIRSF006630">
    <property type="entry name" value="NADS_GAT"/>
    <property type="match status" value="1"/>
</dbReference>
<keyword evidence="7" id="KW-0520">NAD</keyword>
<name>A0A6J7E3P6_9ZZZZ</name>
<dbReference type="Pfam" id="PF00795">
    <property type="entry name" value="CN_hydrolase"/>
    <property type="match status" value="1"/>
</dbReference>
<dbReference type="PROSITE" id="PS50263">
    <property type="entry name" value="CN_HYDROLASE"/>
    <property type="match status" value="1"/>
</dbReference>
<dbReference type="AlphaFoldDB" id="A0A6J7E3P6"/>
<dbReference type="InterPro" id="IPR003010">
    <property type="entry name" value="C-N_Hydrolase"/>
</dbReference>
<dbReference type="UniPathway" id="UPA00253">
    <property type="reaction ID" value="UER00334"/>
</dbReference>
<evidence type="ECO:0000259" key="8">
    <source>
        <dbReference type="PROSITE" id="PS50263"/>
    </source>
</evidence>
<keyword evidence="5" id="KW-0547">Nucleotide-binding</keyword>
<dbReference type="Gene3D" id="3.40.50.620">
    <property type="entry name" value="HUPs"/>
    <property type="match status" value="1"/>
</dbReference>
<proteinExistence type="inferred from homology"/>
<dbReference type="FunFam" id="3.40.50.620:FF:000106">
    <property type="entry name" value="Glutamine-dependent NAD(+) synthetase"/>
    <property type="match status" value="1"/>
</dbReference>
<dbReference type="HAMAP" id="MF_02090">
    <property type="entry name" value="NadE_glutamine_dep"/>
    <property type="match status" value="1"/>
</dbReference>
<dbReference type="GO" id="GO:0005524">
    <property type="term" value="F:ATP binding"/>
    <property type="evidence" value="ECO:0007669"/>
    <property type="project" value="UniProtKB-KW"/>
</dbReference>
<dbReference type="GO" id="GO:0009435">
    <property type="term" value="P:NAD+ biosynthetic process"/>
    <property type="evidence" value="ECO:0007669"/>
    <property type="project" value="UniProtKB-UniPathway"/>
</dbReference>
<dbReference type="GO" id="GO:0003952">
    <property type="term" value="F:NAD+ synthase (glutamine-hydrolyzing) activity"/>
    <property type="evidence" value="ECO:0007669"/>
    <property type="project" value="UniProtKB-EC"/>
</dbReference>
<dbReference type="PANTHER" id="PTHR23090:SF9">
    <property type="entry name" value="GLUTAMINE-DEPENDENT NAD(+) SYNTHETASE"/>
    <property type="match status" value="1"/>
</dbReference>
<dbReference type="PANTHER" id="PTHR23090">
    <property type="entry name" value="NH 3 /GLUTAMINE-DEPENDENT NAD + SYNTHETASE"/>
    <property type="match status" value="1"/>
</dbReference>
<dbReference type="CDD" id="cd07570">
    <property type="entry name" value="GAT_Gln-NAD-synth"/>
    <property type="match status" value="1"/>
</dbReference>
<dbReference type="InterPro" id="IPR014729">
    <property type="entry name" value="Rossmann-like_a/b/a_fold"/>
</dbReference>
<dbReference type="Gene3D" id="3.60.110.10">
    <property type="entry name" value="Carbon-nitrogen hydrolase"/>
    <property type="match status" value="1"/>
</dbReference>
<dbReference type="SUPFAM" id="SSF52402">
    <property type="entry name" value="Adenine nucleotide alpha hydrolases-like"/>
    <property type="match status" value="1"/>
</dbReference>
<dbReference type="EC" id="6.3.5.1" evidence="3"/>
<dbReference type="InterPro" id="IPR036526">
    <property type="entry name" value="C-N_Hydrolase_sf"/>
</dbReference>
<dbReference type="InterPro" id="IPR014445">
    <property type="entry name" value="Gln-dep_NAD_synthase"/>
</dbReference>
<dbReference type="InterPro" id="IPR022310">
    <property type="entry name" value="NAD/GMP_synthase"/>
</dbReference>
<evidence type="ECO:0000313" key="9">
    <source>
        <dbReference type="EMBL" id="CAB4875464.1"/>
    </source>
</evidence>
<evidence type="ECO:0000256" key="6">
    <source>
        <dbReference type="ARBA" id="ARBA00022840"/>
    </source>
</evidence>
<dbReference type="GO" id="GO:0004359">
    <property type="term" value="F:glutaminase activity"/>
    <property type="evidence" value="ECO:0007669"/>
    <property type="project" value="InterPro"/>
</dbReference>
<dbReference type="GO" id="GO:0005737">
    <property type="term" value="C:cytoplasm"/>
    <property type="evidence" value="ECO:0007669"/>
    <property type="project" value="InterPro"/>
</dbReference>
<sequence>MSQGIQVALCQINPTVGDLRGNAQLILEAANAVADADLVVFPELSLTGYPAEDLLLSPAFVADADLVAIDLAARLPSTTVLVGSCHSTDSGVTNGIHVMRGGKIETTYAKCLLPNYGVFDEQRYFVSGDGGAVITVKDCTVGLSICEDIWEAEGPTVDCARLGADLIVNCSASPFHAGKSEERLAVLRERASEHGLPILYCALVGGQDEVVFDGSSIVVDSTGKIVGRAKQFDTDTLIVETAALEDTRLEPLLEGTAEVEGALHLGLRDYVDKNGFAGVVFGLSGGIDSAVVATLAVDALGRDRVQAAVMSSPWSSLETQDDARTLASNLGIPLYDLGIQAAMDAYEMTLGDAGNGPGRDLALENIQARIRGNLLMALSNTHGWLVLTTGNKSELAVGYSTLYGDAAGGFGLIKDVPKGAVYDLAALRNSLPDAPIPASIIERAPSAELRPGQKDEDSLPPYSRLDEILRLHVEERLDLDQIAAAGFDRAEVERILLLVDRSEYKRRQYPPGVKITPLAFGRDRRMPMTNRWRSQGGSSPAS</sequence>
<dbReference type="SUPFAM" id="SSF56317">
    <property type="entry name" value="Carbon-nitrogen hydrolase"/>
    <property type="match status" value="1"/>
</dbReference>
<dbReference type="CDD" id="cd00553">
    <property type="entry name" value="NAD_synthase"/>
    <property type="match status" value="1"/>
</dbReference>
<evidence type="ECO:0000256" key="4">
    <source>
        <dbReference type="ARBA" id="ARBA00022598"/>
    </source>
</evidence>
<evidence type="ECO:0000256" key="3">
    <source>
        <dbReference type="ARBA" id="ARBA00012743"/>
    </source>
</evidence>
<accession>A0A6J7E3P6</accession>
<comment type="similarity">
    <text evidence="2">In the C-terminal section; belongs to the NAD synthetase family.</text>
</comment>
<reference evidence="9" key="1">
    <citation type="submission" date="2020-05" db="EMBL/GenBank/DDBJ databases">
        <authorList>
            <person name="Chiriac C."/>
            <person name="Salcher M."/>
            <person name="Ghai R."/>
            <person name="Kavagutti S V."/>
        </authorList>
    </citation>
    <scope>NUCLEOTIDE SEQUENCE</scope>
</reference>
<evidence type="ECO:0000256" key="2">
    <source>
        <dbReference type="ARBA" id="ARBA00007145"/>
    </source>
</evidence>
<dbReference type="NCBIfam" id="NF010588">
    <property type="entry name" value="PRK13981.1"/>
    <property type="match status" value="1"/>
</dbReference>
<organism evidence="9">
    <name type="scientific">freshwater metagenome</name>
    <dbReference type="NCBI Taxonomy" id="449393"/>
    <lineage>
        <taxon>unclassified sequences</taxon>
        <taxon>metagenomes</taxon>
        <taxon>ecological metagenomes</taxon>
    </lineage>
</organism>
<keyword evidence="4" id="KW-0436">Ligase</keyword>
<keyword evidence="6" id="KW-0067">ATP-binding</keyword>
<feature type="domain" description="CN hydrolase" evidence="8">
    <location>
        <begin position="5"/>
        <end position="244"/>
    </location>
</feature>
<dbReference type="Pfam" id="PF02540">
    <property type="entry name" value="NAD_synthase"/>
    <property type="match status" value="1"/>
</dbReference>
<evidence type="ECO:0000256" key="1">
    <source>
        <dbReference type="ARBA" id="ARBA00005188"/>
    </source>
</evidence>
<dbReference type="EMBL" id="CAFBLU010000014">
    <property type="protein sequence ID" value="CAB4875464.1"/>
    <property type="molecule type" value="Genomic_DNA"/>
</dbReference>
<dbReference type="NCBIfam" id="TIGR00552">
    <property type="entry name" value="nadE"/>
    <property type="match status" value="1"/>
</dbReference>